<evidence type="ECO:0000313" key="2">
    <source>
        <dbReference type="EMBL" id="KIZ14330.1"/>
    </source>
</evidence>
<sequence>MNAPANGARSGPAVWARDLAMGMRFAAGGGRGAGSSPSYRWAVPPALTALGVALGVAVLLLGASVPSLTSAWHGREKARENLLFVTALSLPPLWRMMRPDGLRTE</sequence>
<keyword evidence="1" id="KW-1133">Transmembrane helix</keyword>
<accession>A0A0D7CEN3</accession>
<reference evidence="2 3" key="1">
    <citation type="submission" date="2014-09" db="EMBL/GenBank/DDBJ databases">
        <title>Draft genome sequence of Streptomyces natalensis ATCC 27448, producer of the antifungal pimaricin.</title>
        <authorList>
            <person name="Mendes M.V."/>
            <person name="Beites T."/>
            <person name="Pires S."/>
            <person name="Santos C.L."/>
            <person name="Moradas-Ferreira P."/>
        </authorList>
    </citation>
    <scope>NUCLEOTIDE SEQUENCE [LARGE SCALE GENOMIC DNA]</scope>
    <source>
        <strain evidence="2 3">ATCC 27448</strain>
    </source>
</reference>
<keyword evidence="3" id="KW-1185">Reference proteome</keyword>
<dbReference type="RefSeq" id="WP_030072536.1">
    <property type="nucleotide sequence ID" value="NZ_JRKI01000061.1"/>
</dbReference>
<name>A0A0D7CEN3_9ACTN</name>
<dbReference type="AlphaFoldDB" id="A0A0D7CEN3"/>
<evidence type="ECO:0000256" key="1">
    <source>
        <dbReference type="SAM" id="Phobius"/>
    </source>
</evidence>
<dbReference type="EMBL" id="JRKI01000061">
    <property type="protein sequence ID" value="KIZ14330.1"/>
    <property type="molecule type" value="Genomic_DNA"/>
</dbReference>
<comment type="caution">
    <text evidence="2">The sequence shown here is derived from an EMBL/GenBank/DDBJ whole genome shotgun (WGS) entry which is preliminary data.</text>
</comment>
<dbReference type="PATRIC" id="fig|1240678.4.peg.7472"/>
<gene>
    <name evidence="2" type="ORF">SNA_35095</name>
</gene>
<evidence type="ECO:0000313" key="3">
    <source>
        <dbReference type="Proteomes" id="UP000032458"/>
    </source>
</evidence>
<organism evidence="2 3">
    <name type="scientific">Streptomyces natalensis ATCC 27448</name>
    <dbReference type="NCBI Taxonomy" id="1240678"/>
    <lineage>
        <taxon>Bacteria</taxon>
        <taxon>Bacillati</taxon>
        <taxon>Actinomycetota</taxon>
        <taxon>Actinomycetes</taxon>
        <taxon>Kitasatosporales</taxon>
        <taxon>Streptomycetaceae</taxon>
        <taxon>Streptomyces</taxon>
    </lineage>
</organism>
<proteinExistence type="predicted"/>
<dbReference type="Proteomes" id="UP000032458">
    <property type="component" value="Unassembled WGS sequence"/>
</dbReference>
<keyword evidence="1" id="KW-0472">Membrane</keyword>
<evidence type="ECO:0008006" key="4">
    <source>
        <dbReference type="Google" id="ProtNLM"/>
    </source>
</evidence>
<protein>
    <recommendedName>
        <fullName evidence="4">ABC transporter permease</fullName>
    </recommendedName>
</protein>
<keyword evidence="1" id="KW-0812">Transmembrane</keyword>
<feature type="transmembrane region" description="Helical" evidence="1">
    <location>
        <begin position="46"/>
        <end position="69"/>
    </location>
</feature>